<comment type="similarity">
    <text evidence="3">Belongs to the Nudix hydrolase family.</text>
</comment>
<dbReference type="InterPro" id="IPR020084">
    <property type="entry name" value="NUDIX_hydrolase_CS"/>
</dbReference>
<gene>
    <name evidence="5" type="ORF">C6Y28_04255</name>
</gene>
<dbReference type="Gene3D" id="3.90.79.10">
    <property type="entry name" value="Nucleoside Triphosphate Pyrophosphohydrolase"/>
    <property type="match status" value="1"/>
</dbReference>
<evidence type="ECO:0000313" key="6">
    <source>
        <dbReference type="Proteomes" id="UP000238358"/>
    </source>
</evidence>
<proteinExistence type="inferred from homology"/>
<dbReference type="OrthoDB" id="9810648at2"/>
<keyword evidence="2 3" id="KW-0378">Hydrolase</keyword>
<evidence type="ECO:0000256" key="3">
    <source>
        <dbReference type="RuleBase" id="RU003476"/>
    </source>
</evidence>
<organism evidence="5 6">
    <name type="scientific">Megasphaera elsdenii</name>
    <dbReference type="NCBI Taxonomy" id="907"/>
    <lineage>
        <taxon>Bacteria</taxon>
        <taxon>Bacillati</taxon>
        <taxon>Bacillota</taxon>
        <taxon>Negativicutes</taxon>
        <taxon>Veillonellales</taxon>
        <taxon>Veillonellaceae</taxon>
        <taxon>Megasphaera</taxon>
    </lineage>
</organism>
<dbReference type="InterPro" id="IPR020476">
    <property type="entry name" value="Nudix_hydrolase"/>
</dbReference>
<evidence type="ECO:0000259" key="4">
    <source>
        <dbReference type="PROSITE" id="PS51462"/>
    </source>
</evidence>
<feature type="domain" description="Nudix hydrolase" evidence="4">
    <location>
        <begin position="8"/>
        <end position="134"/>
    </location>
</feature>
<evidence type="ECO:0000313" key="5">
    <source>
        <dbReference type="EMBL" id="AVO26885.1"/>
    </source>
</evidence>
<dbReference type="InterPro" id="IPR000086">
    <property type="entry name" value="NUDIX_hydrolase_dom"/>
</dbReference>
<comment type="cofactor">
    <cofactor evidence="1">
        <name>Mg(2+)</name>
        <dbReference type="ChEBI" id="CHEBI:18420"/>
    </cofactor>
</comment>
<dbReference type="PANTHER" id="PTHR43046:SF14">
    <property type="entry name" value="MUTT_NUDIX FAMILY PROTEIN"/>
    <property type="match status" value="1"/>
</dbReference>
<sequence length="151" mass="17125">MAQEANVLMGLSVKAMIFHEGKLLLLQKNDAEGLHHWEFPGGGLRFTEDFEAGLRREVREETGLSITLEAPAGIWSYQKKDGQFLNGVIFTAMADTDKVSLSEEHLAYRWVTPEELPSYRLHGSLQRSLKQMKQFSYEKSHALLRGFLSAI</sequence>
<dbReference type="AlphaFoldDB" id="A0A2S0M5Z7"/>
<dbReference type="PRINTS" id="PR00502">
    <property type="entry name" value="NUDIXFAMILY"/>
</dbReference>
<reference evidence="5 6" key="1">
    <citation type="journal article" date="2018" name="Genome Announc.">
        <title>Complete genomes of two Megasphaera elsdenii strains, NCIMB 702410 and ATCC 25940.</title>
        <authorList>
            <person name="Hatmaker E.A."/>
            <person name="O'Dell K."/>
            <person name="Riley L.A."/>
            <person name="Klingeman D.M."/>
            <person name="Guss A.M."/>
        </authorList>
    </citation>
    <scope>NUCLEOTIDE SEQUENCE [LARGE SCALE GENOMIC DNA]</scope>
    <source>
        <strain evidence="5 6">NCIMB702410</strain>
    </source>
</reference>
<accession>A0A2S0M5Z7</accession>
<evidence type="ECO:0000256" key="1">
    <source>
        <dbReference type="ARBA" id="ARBA00001946"/>
    </source>
</evidence>
<dbReference type="PANTHER" id="PTHR43046">
    <property type="entry name" value="GDP-MANNOSE MANNOSYL HYDROLASE"/>
    <property type="match status" value="1"/>
</dbReference>
<dbReference type="RefSeq" id="WP_014015362.1">
    <property type="nucleotide sequence ID" value="NZ_AP031433.1"/>
</dbReference>
<protein>
    <submittedName>
        <fullName evidence="5">NUDIX hydrolase</fullName>
    </submittedName>
</protein>
<dbReference type="Proteomes" id="UP000238358">
    <property type="component" value="Chromosome"/>
</dbReference>
<name>A0A2S0M5Z7_MEGEL</name>
<dbReference type="GeneID" id="97491335"/>
<dbReference type="PROSITE" id="PS51462">
    <property type="entry name" value="NUDIX"/>
    <property type="match status" value="1"/>
</dbReference>
<dbReference type="InterPro" id="IPR015797">
    <property type="entry name" value="NUDIX_hydrolase-like_dom_sf"/>
</dbReference>
<evidence type="ECO:0000256" key="2">
    <source>
        <dbReference type="ARBA" id="ARBA00022801"/>
    </source>
</evidence>
<dbReference type="GO" id="GO:0016787">
    <property type="term" value="F:hydrolase activity"/>
    <property type="evidence" value="ECO:0007669"/>
    <property type="project" value="UniProtKB-KW"/>
</dbReference>
<dbReference type="CDD" id="cd04699">
    <property type="entry name" value="NUDIX_MutT_Nudt1"/>
    <property type="match status" value="1"/>
</dbReference>
<dbReference type="SUPFAM" id="SSF55811">
    <property type="entry name" value="Nudix"/>
    <property type="match status" value="1"/>
</dbReference>
<dbReference type="Pfam" id="PF00293">
    <property type="entry name" value="NUDIX"/>
    <property type="match status" value="1"/>
</dbReference>
<dbReference type="PROSITE" id="PS00893">
    <property type="entry name" value="NUDIX_BOX"/>
    <property type="match status" value="1"/>
</dbReference>
<dbReference type="EMBL" id="CP027569">
    <property type="protein sequence ID" value="AVO26885.1"/>
    <property type="molecule type" value="Genomic_DNA"/>
</dbReference>